<dbReference type="CDD" id="cd16913">
    <property type="entry name" value="YkuD_like"/>
    <property type="match status" value="1"/>
</dbReference>
<dbReference type="InterPro" id="IPR050979">
    <property type="entry name" value="LD-transpeptidase"/>
</dbReference>
<gene>
    <name evidence="11" type="ORF">NT6N_31160</name>
</gene>
<keyword evidence="5" id="KW-0378">Hydrolase</keyword>
<dbReference type="GO" id="GO:0018104">
    <property type="term" value="P:peptidoglycan-protein cross-linking"/>
    <property type="evidence" value="ECO:0007669"/>
    <property type="project" value="TreeGrafter"/>
</dbReference>
<dbReference type="KEGG" id="osu:NT6N_31160"/>
<evidence type="ECO:0000256" key="7">
    <source>
        <dbReference type="ARBA" id="ARBA00022984"/>
    </source>
</evidence>
<evidence type="ECO:0000256" key="3">
    <source>
        <dbReference type="ARBA" id="ARBA00022676"/>
    </source>
</evidence>
<evidence type="ECO:0000256" key="8">
    <source>
        <dbReference type="ARBA" id="ARBA00023316"/>
    </source>
</evidence>
<keyword evidence="6 9" id="KW-0133">Cell shape</keyword>
<dbReference type="EMBL" id="AP026866">
    <property type="protein sequence ID" value="BDS08076.1"/>
    <property type="molecule type" value="Genomic_DNA"/>
</dbReference>
<comment type="similarity">
    <text evidence="2">Belongs to the YkuD family.</text>
</comment>
<feature type="domain" description="L,D-TPase catalytic" evidence="10">
    <location>
        <begin position="1"/>
        <end position="147"/>
    </location>
</feature>
<dbReference type="PROSITE" id="PS52029">
    <property type="entry name" value="LD_TPASE"/>
    <property type="match status" value="1"/>
</dbReference>
<dbReference type="GO" id="GO:0071555">
    <property type="term" value="P:cell wall organization"/>
    <property type="evidence" value="ECO:0007669"/>
    <property type="project" value="UniProtKB-UniRule"/>
</dbReference>
<dbReference type="Gene3D" id="2.40.440.10">
    <property type="entry name" value="L,D-transpeptidase catalytic domain-like"/>
    <property type="match status" value="1"/>
</dbReference>
<dbReference type="GO" id="GO:0016757">
    <property type="term" value="F:glycosyltransferase activity"/>
    <property type="evidence" value="ECO:0007669"/>
    <property type="project" value="UniProtKB-KW"/>
</dbReference>
<reference evidence="11" key="1">
    <citation type="submission" date="2024-07" db="EMBL/GenBank/DDBJ databases">
        <title>Complete genome sequence of Verrucomicrobiaceae bacterium NT6N.</title>
        <authorList>
            <person name="Huang C."/>
            <person name="Takami H."/>
            <person name="Hamasaki K."/>
        </authorList>
    </citation>
    <scope>NUCLEOTIDE SEQUENCE</scope>
    <source>
        <strain evidence="11">NT6N</strain>
    </source>
</reference>
<dbReference type="Pfam" id="PF03734">
    <property type="entry name" value="YkuD"/>
    <property type="match status" value="1"/>
</dbReference>
<dbReference type="AlphaFoldDB" id="A0AAT9FQ06"/>
<name>A0AAT9FQ06_9BACT</name>
<dbReference type="InterPro" id="IPR038063">
    <property type="entry name" value="Transpep_catalytic_dom"/>
</dbReference>
<proteinExistence type="inferred from homology"/>
<keyword evidence="8 9" id="KW-0961">Cell wall biogenesis/degradation</keyword>
<evidence type="ECO:0000256" key="4">
    <source>
        <dbReference type="ARBA" id="ARBA00022679"/>
    </source>
</evidence>
<evidence type="ECO:0000256" key="5">
    <source>
        <dbReference type="ARBA" id="ARBA00022801"/>
    </source>
</evidence>
<dbReference type="GO" id="GO:0008360">
    <property type="term" value="P:regulation of cell shape"/>
    <property type="evidence" value="ECO:0007669"/>
    <property type="project" value="UniProtKB-UniRule"/>
</dbReference>
<dbReference type="InterPro" id="IPR005490">
    <property type="entry name" value="LD_TPept_cat_dom"/>
</dbReference>
<keyword evidence="7 9" id="KW-0573">Peptidoglycan synthesis</keyword>
<evidence type="ECO:0000256" key="1">
    <source>
        <dbReference type="ARBA" id="ARBA00004752"/>
    </source>
</evidence>
<feature type="active site" description="Nucleophile" evidence="9">
    <location>
        <position position="123"/>
    </location>
</feature>
<evidence type="ECO:0000259" key="10">
    <source>
        <dbReference type="PROSITE" id="PS52029"/>
    </source>
</evidence>
<keyword evidence="4" id="KW-0808">Transferase</keyword>
<organism evidence="11">
    <name type="scientific">Oceaniferula spumae</name>
    <dbReference type="NCBI Taxonomy" id="2979115"/>
    <lineage>
        <taxon>Bacteria</taxon>
        <taxon>Pseudomonadati</taxon>
        <taxon>Verrucomicrobiota</taxon>
        <taxon>Verrucomicrobiia</taxon>
        <taxon>Verrucomicrobiales</taxon>
        <taxon>Verrucomicrobiaceae</taxon>
        <taxon>Oceaniferula</taxon>
    </lineage>
</organism>
<evidence type="ECO:0000256" key="9">
    <source>
        <dbReference type="PROSITE-ProRule" id="PRU01373"/>
    </source>
</evidence>
<comment type="pathway">
    <text evidence="1 9">Cell wall biogenesis; peptidoglycan biosynthesis.</text>
</comment>
<keyword evidence="3" id="KW-0328">Glycosyltransferase</keyword>
<feature type="active site" description="Proton donor/acceptor" evidence="9">
    <location>
        <position position="107"/>
    </location>
</feature>
<protein>
    <submittedName>
        <fullName evidence="11">L,D-transpeptidase</fullName>
    </submittedName>
</protein>
<evidence type="ECO:0000256" key="6">
    <source>
        <dbReference type="ARBA" id="ARBA00022960"/>
    </source>
</evidence>
<dbReference type="SUPFAM" id="SSF141523">
    <property type="entry name" value="L,D-transpeptidase catalytic domain-like"/>
    <property type="match status" value="1"/>
</dbReference>
<evidence type="ECO:0000256" key="2">
    <source>
        <dbReference type="ARBA" id="ARBA00005992"/>
    </source>
</evidence>
<dbReference type="PANTHER" id="PTHR30582">
    <property type="entry name" value="L,D-TRANSPEPTIDASE"/>
    <property type="match status" value="1"/>
</dbReference>
<sequence>MHIHISLAKQELQLFDDRELVASYTISSATNGIGSVEGSLCTPVGKFEIGDKIGAESEKGTIFKSRIPVGVWDGTVTDEDMVLTRIMRLNGLEEENANTFDRYIYIHGTTLEHRLGQPASCGCIHLSNDDVIDLFDRVDVGTSVVIEA</sequence>
<accession>A0AAT9FQ06</accession>
<dbReference type="GO" id="GO:0005576">
    <property type="term" value="C:extracellular region"/>
    <property type="evidence" value="ECO:0007669"/>
    <property type="project" value="TreeGrafter"/>
</dbReference>
<dbReference type="GO" id="GO:0071972">
    <property type="term" value="F:peptidoglycan L,D-transpeptidase activity"/>
    <property type="evidence" value="ECO:0007669"/>
    <property type="project" value="TreeGrafter"/>
</dbReference>
<evidence type="ECO:0000313" key="11">
    <source>
        <dbReference type="EMBL" id="BDS08076.1"/>
    </source>
</evidence>
<dbReference type="PANTHER" id="PTHR30582:SF24">
    <property type="entry name" value="L,D-TRANSPEPTIDASE ERFK_SRFK-RELATED"/>
    <property type="match status" value="1"/>
</dbReference>